<organism evidence="2 3">
    <name type="scientific">Chelonoidis abingdonii</name>
    <name type="common">Abingdon island giant tortoise</name>
    <name type="synonym">Testudo abingdonii</name>
    <dbReference type="NCBI Taxonomy" id="106734"/>
    <lineage>
        <taxon>Eukaryota</taxon>
        <taxon>Metazoa</taxon>
        <taxon>Chordata</taxon>
        <taxon>Craniata</taxon>
        <taxon>Vertebrata</taxon>
        <taxon>Euteleostomi</taxon>
        <taxon>Archelosauria</taxon>
        <taxon>Testudinata</taxon>
        <taxon>Testudines</taxon>
        <taxon>Cryptodira</taxon>
        <taxon>Durocryptodira</taxon>
        <taxon>Testudinoidea</taxon>
        <taxon>Testudinidae</taxon>
        <taxon>Chelonoidis</taxon>
    </lineage>
</organism>
<dbReference type="Ensembl" id="ENSCABT00000008274.1">
    <property type="protein sequence ID" value="ENSCABP00000007568.1"/>
    <property type="gene ID" value="ENSCABG00000005719.1"/>
</dbReference>
<dbReference type="GO" id="GO:0006508">
    <property type="term" value="P:proteolysis"/>
    <property type="evidence" value="ECO:0007669"/>
    <property type="project" value="InterPro"/>
</dbReference>
<dbReference type="Proteomes" id="UP000694404">
    <property type="component" value="Unplaced"/>
</dbReference>
<evidence type="ECO:0000313" key="2">
    <source>
        <dbReference type="Ensembl" id="ENSCABP00000007568.1"/>
    </source>
</evidence>
<reference evidence="2" key="2">
    <citation type="submission" date="2025-09" db="UniProtKB">
        <authorList>
            <consortium name="Ensembl"/>
        </authorList>
    </citation>
    <scope>IDENTIFICATION</scope>
</reference>
<dbReference type="Gene3D" id="2.40.10.10">
    <property type="entry name" value="Trypsin-like serine proteases"/>
    <property type="match status" value="1"/>
</dbReference>
<name>A0A8C0GGG2_CHEAB</name>
<dbReference type="InterPro" id="IPR009003">
    <property type="entry name" value="Peptidase_S1_PA"/>
</dbReference>
<dbReference type="AlphaFoldDB" id="A0A8C0GGG2"/>
<dbReference type="GO" id="GO:0004252">
    <property type="term" value="F:serine-type endopeptidase activity"/>
    <property type="evidence" value="ECO:0007669"/>
    <property type="project" value="InterPro"/>
</dbReference>
<reference evidence="2" key="1">
    <citation type="submission" date="2025-08" db="UniProtKB">
        <authorList>
            <consortium name="Ensembl"/>
        </authorList>
    </citation>
    <scope>IDENTIFICATION</scope>
</reference>
<dbReference type="GeneTree" id="ENSGT00940000178278"/>
<evidence type="ECO:0000313" key="3">
    <source>
        <dbReference type="Proteomes" id="UP000694404"/>
    </source>
</evidence>
<sequence>MEWGAGGCARCIRAQPHPRCARLQVGPVPQLWRVTGCRGTFLLLFHWGEGAGAALLWEIIGGRETRPHSRPHMAFVNRGIRRNRGSRCGGFLIREGVVVTAAHCNCNLP</sequence>
<proteinExistence type="predicted"/>
<evidence type="ECO:0000259" key="1">
    <source>
        <dbReference type="Pfam" id="PF00089"/>
    </source>
</evidence>
<dbReference type="Pfam" id="PF00089">
    <property type="entry name" value="Trypsin"/>
    <property type="match status" value="1"/>
</dbReference>
<protein>
    <recommendedName>
        <fullName evidence="1">Peptidase S1 domain-containing protein</fullName>
    </recommendedName>
</protein>
<dbReference type="InterPro" id="IPR001254">
    <property type="entry name" value="Trypsin_dom"/>
</dbReference>
<dbReference type="PROSITE" id="PS00134">
    <property type="entry name" value="TRYPSIN_HIS"/>
    <property type="match status" value="1"/>
</dbReference>
<dbReference type="InterPro" id="IPR043504">
    <property type="entry name" value="Peptidase_S1_PA_chymotrypsin"/>
</dbReference>
<accession>A0A8C0GGG2</accession>
<dbReference type="InterPro" id="IPR018114">
    <property type="entry name" value="TRYPSIN_HIS"/>
</dbReference>
<dbReference type="SUPFAM" id="SSF50494">
    <property type="entry name" value="Trypsin-like serine proteases"/>
    <property type="match status" value="1"/>
</dbReference>
<keyword evidence="3" id="KW-1185">Reference proteome</keyword>
<feature type="domain" description="Peptidase S1" evidence="1">
    <location>
        <begin position="59"/>
        <end position="106"/>
    </location>
</feature>